<dbReference type="Gene3D" id="3.40.190.10">
    <property type="entry name" value="Periplasmic binding protein-like II"/>
    <property type="match status" value="2"/>
</dbReference>
<dbReference type="PANTHER" id="PTHR30085">
    <property type="entry name" value="AMINO ACID ABC TRANSPORTER PERMEASE"/>
    <property type="match status" value="1"/>
</dbReference>
<dbReference type="CDD" id="cd13688">
    <property type="entry name" value="PBP2_GltI_DEBP"/>
    <property type="match status" value="1"/>
</dbReference>
<dbReference type="SMART" id="SM00062">
    <property type="entry name" value="PBPb"/>
    <property type="match status" value="1"/>
</dbReference>
<dbReference type="GO" id="GO:0005576">
    <property type="term" value="C:extracellular region"/>
    <property type="evidence" value="ECO:0007669"/>
    <property type="project" value="TreeGrafter"/>
</dbReference>
<evidence type="ECO:0000256" key="2">
    <source>
        <dbReference type="ARBA" id="ARBA00022448"/>
    </source>
</evidence>
<comment type="similarity">
    <text evidence="1">Belongs to the bacterial solute-binding protein 3 family.</text>
</comment>
<evidence type="ECO:0000256" key="3">
    <source>
        <dbReference type="ARBA" id="ARBA00022729"/>
    </source>
</evidence>
<evidence type="ECO:0000313" key="7">
    <source>
        <dbReference type="Proteomes" id="UP000707356"/>
    </source>
</evidence>
<dbReference type="GO" id="GO:0030288">
    <property type="term" value="C:outer membrane-bounded periplasmic space"/>
    <property type="evidence" value="ECO:0007669"/>
    <property type="project" value="TreeGrafter"/>
</dbReference>
<dbReference type="EMBL" id="JAHHHV010000049">
    <property type="protein sequence ID" value="MBW4465555.1"/>
    <property type="molecule type" value="Genomic_DNA"/>
</dbReference>
<dbReference type="NCBIfam" id="TIGR04262">
    <property type="entry name" value="orph_peri_GRRM"/>
    <property type="match status" value="1"/>
</dbReference>
<keyword evidence="2" id="KW-0813">Transport</keyword>
<name>A0A951U4E3_9CYAN</name>
<dbReference type="Proteomes" id="UP000707356">
    <property type="component" value="Unassembled WGS sequence"/>
</dbReference>
<reference evidence="6" key="1">
    <citation type="submission" date="2021-05" db="EMBL/GenBank/DDBJ databases">
        <authorList>
            <person name="Pietrasiak N."/>
            <person name="Ward R."/>
            <person name="Stajich J.E."/>
            <person name="Kurbessoian T."/>
        </authorList>
    </citation>
    <scope>NUCLEOTIDE SEQUENCE</scope>
    <source>
        <strain evidence="6">GSE-TBD4-15B</strain>
    </source>
</reference>
<gene>
    <name evidence="6" type="primary">grrP</name>
    <name evidence="6" type="ORF">KME07_08955</name>
</gene>
<dbReference type="SUPFAM" id="SSF53850">
    <property type="entry name" value="Periplasmic binding protein-like II"/>
    <property type="match status" value="1"/>
</dbReference>
<feature type="signal peptide" evidence="4">
    <location>
        <begin position="1"/>
        <end position="23"/>
    </location>
</feature>
<evidence type="ECO:0000256" key="1">
    <source>
        <dbReference type="ARBA" id="ARBA00010333"/>
    </source>
</evidence>
<dbReference type="GO" id="GO:0006865">
    <property type="term" value="P:amino acid transport"/>
    <property type="evidence" value="ECO:0007669"/>
    <property type="project" value="TreeGrafter"/>
</dbReference>
<reference evidence="6" key="2">
    <citation type="journal article" date="2022" name="Microbiol. Resour. Announc.">
        <title>Metagenome Sequencing to Explore Phylogenomics of Terrestrial Cyanobacteria.</title>
        <authorList>
            <person name="Ward R.D."/>
            <person name="Stajich J.E."/>
            <person name="Johansen J.R."/>
            <person name="Huntemann M."/>
            <person name="Clum A."/>
            <person name="Foster B."/>
            <person name="Foster B."/>
            <person name="Roux S."/>
            <person name="Palaniappan K."/>
            <person name="Varghese N."/>
            <person name="Mukherjee S."/>
            <person name="Reddy T.B.K."/>
            <person name="Daum C."/>
            <person name="Copeland A."/>
            <person name="Chen I.A."/>
            <person name="Ivanova N.N."/>
            <person name="Kyrpides N.C."/>
            <person name="Shapiro N."/>
            <person name="Eloe-Fadrosh E.A."/>
            <person name="Pietrasiak N."/>
        </authorList>
    </citation>
    <scope>NUCLEOTIDE SEQUENCE</scope>
    <source>
        <strain evidence="6">GSE-TBD4-15B</strain>
    </source>
</reference>
<accession>A0A951U4E3</accession>
<evidence type="ECO:0000313" key="6">
    <source>
        <dbReference type="EMBL" id="MBW4465555.1"/>
    </source>
</evidence>
<comment type="caution">
    <text evidence="6">The sequence shown here is derived from an EMBL/GenBank/DDBJ whole genome shotgun (WGS) entry which is preliminary data.</text>
</comment>
<organism evidence="6 7">
    <name type="scientific">Pegethrix bostrychoides GSE-TBD4-15B</name>
    <dbReference type="NCBI Taxonomy" id="2839662"/>
    <lineage>
        <taxon>Bacteria</taxon>
        <taxon>Bacillati</taxon>
        <taxon>Cyanobacteriota</taxon>
        <taxon>Cyanophyceae</taxon>
        <taxon>Oculatellales</taxon>
        <taxon>Oculatellaceae</taxon>
        <taxon>Pegethrix</taxon>
    </lineage>
</organism>
<sequence length="317" mass="34020">MNKLSIALLGCLLALTSPGVAKAETVMEKAARTGYLNAGFHFDTIPYTYVDGNQELVGYSVDTIDLIKAALEKELGKPIELLTQPITFAAEDGNSDVITQIQNHNIDIACDVGFSWERARFVDFSVSNSISGLKLLVQQDSNLSSPESLAGKRIAVAPGSPAEAIMQHIQPQAVLVTSGYSTVQETIAALEQGQVDAIAGDALILDGTRQAQPNPDDLKLVPDSPYARYGVGCVVPQNNSSFLRLVNQTIIGTMQGYLSGESQSVEMIERWFGADGLTPVAPDLIRSFFAFQVQTHAQVAPDANAMPIRPVSLDTPR</sequence>
<dbReference type="InterPro" id="IPR001638">
    <property type="entry name" value="Solute-binding_3/MltF_N"/>
</dbReference>
<dbReference type="InterPro" id="IPR026358">
    <property type="entry name" value="Orph_peri_GRRM"/>
</dbReference>
<feature type="domain" description="Solute-binding protein family 3/N-terminal" evidence="5">
    <location>
        <begin position="35"/>
        <end position="275"/>
    </location>
</feature>
<keyword evidence="3 4" id="KW-0732">Signal</keyword>
<dbReference type="Pfam" id="PF00497">
    <property type="entry name" value="SBP_bac_3"/>
    <property type="match status" value="1"/>
</dbReference>
<dbReference type="PANTHER" id="PTHR30085:SF6">
    <property type="entry name" value="ABC TRANSPORTER GLUTAMINE-BINDING PROTEIN GLNH"/>
    <property type="match status" value="1"/>
</dbReference>
<proteinExistence type="inferred from homology"/>
<dbReference type="AlphaFoldDB" id="A0A951U4E3"/>
<feature type="chain" id="PRO_5037843872" evidence="4">
    <location>
        <begin position="24"/>
        <end position="317"/>
    </location>
</feature>
<evidence type="ECO:0000259" key="5">
    <source>
        <dbReference type="SMART" id="SM00062"/>
    </source>
</evidence>
<evidence type="ECO:0000256" key="4">
    <source>
        <dbReference type="SAM" id="SignalP"/>
    </source>
</evidence>
<dbReference type="InterPro" id="IPR051455">
    <property type="entry name" value="Bact_solute-bind_prot3"/>
</dbReference>
<protein>
    <submittedName>
        <fullName evidence="6">Extracellular substrate binding-like orphan protein GrrP</fullName>
    </submittedName>
</protein>